<feature type="compositionally biased region" description="Basic and acidic residues" evidence="1">
    <location>
        <begin position="19"/>
        <end position="33"/>
    </location>
</feature>
<evidence type="ECO:0000259" key="2">
    <source>
        <dbReference type="Pfam" id="PF21831"/>
    </source>
</evidence>
<reference evidence="3 4" key="1">
    <citation type="submission" date="2024-03" db="EMBL/GenBank/DDBJ databases">
        <title>Whole genome sequencing of Streptomyces racemochromogenes, to identify antimicrobial biosynthetic gene clusters.</title>
        <authorList>
            <person name="Suryawanshi P."/>
            <person name="Krishnaraj P.U."/>
            <person name="Arun Y.P."/>
            <person name="Suryawanshi M.P."/>
            <person name="Rakshit O."/>
        </authorList>
    </citation>
    <scope>NUCLEOTIDE SEQUENCE [LARGE SCALE GENOMIC DNA]</scope>
    <source>
        <strain evidence="3 4">AUDT626</strain>
    </source>
</reference>
<evidence type="ECO:0000313" key="3">
    <source>
        <dbReference type="EMBL" id="MFH7598138.1"/>
    </source>
</evidence>
<proteinExistence type="predicted"/>
<evidence type="ECO:0000313" key="4">
    <source>
        <dbReference type="Proteomes" id="UP001610631"/>
    </source>
</evidence>
<sequence>MHPDITLTQPAPVRPTVRVRTEPGGSHDLHGPEAHGPLSALVARLGEPGGRFLVVDRIPDEPDVYVQVWHESGGDYELEHRAGAPDRHFHTRLATAAEVAEVMFRWAAREEGWDRGPVWERMEFPGEEVAPLDPEVEAELAEAVRGWLRCGYEGRARLTESAEEYLVDGDVRPVSRAQAGELVDRLWRERVAEQAGWVGETDPERLGRAFAALDAGGITAREHFTCCRGCGLAEIHAAGAEDARGFVFFHSQSTEGAAAGGDLFLHYGGFECEAEVTVSVGREVVAALDGVGLAWVWDGSAQDAIRVTGLDWRKRLSC</sequence>
<gene>
    <name evidence="3" type="ORF">WDV06_24010</name>
</gene>
<feature type="domain" description="DUF6891" evidence="2">
    <location>
        <begin position="134"/>
        <end position="316"/>
    </location>
</feature>
<feature type="region of interest" description="Disordered" evidence="1">
    <location>
        <begin position="1"/>
        <end position="34"/>
    </location>
</feature>
<evidence type="ECO:0000256" key="1">
    <source>
        <dbReference type="SAM" id="MobiDB-lite"/>
    </source>
</evidence>
<dbReference type="Proteomes" id="UP001610631">
    <property type="component" value="Unassembled WGS sequence"/>
</dbReference>
<dbReference type="InterPro" id="IPR054186">
    <property type="entry name" value="DUF6891"/>
</dbReference>
<accession>A0ABW7PIK0</accession>
<protein>
    <recommendedName>
        <fullName evidence="2">DUF6891 domain-containing protein</fullName>
    </recommendedName>
</protein>
<organism evidence="3 4">
    <name type="scientific">Streptomyces racemochromogenes</name>
    <dbReference type="NCBI Taxonomy" id="67353"/>
    <lineage>
        <taxon>Bacteria</taxon>
        <taxon>Bacillati</taxon>
        <taxon>Actinomycetota</taxon>
        <taxon>Actinomycetes</taxon>
        <taxon>Kitasatosporales</taxon>
        <taxon>Streptomycetaceae</taxon>
        <taxon>Streptomyces</taxon>
    </lineage>
</organism>
<name>A0ABW7PIK0_9ACTN</name>
<comment type="caution">
    <text evidence="3">The sequence shown here is derived from an EMBL/GenBank/DDBJ whole genome shotgun (WGS) entry which is preliminary data.</text>
</comment>
<keyword evidence="4" id="KW-1185">Reference proteome</keyword>
<dbReference type="EMBL" id="JBBDHD010000071">
    <property type="protein sequence ID" value="MFH7598138.1"/>
    <property type="molecule type" value="Genomic_DNA"/>
</dbReference>
<dbReference type="RefSeq" id="WP_395511851.1">
    <property type="nucleotide sequence ID" value="NZ_JBBDHD010000071.1"/>
</dbReference>
<dbReference type="Pfam" id="PF21831">
    <property type="entry name" value="DUF6891"/>
    <property type="match status" value="1"/>
</dbReference>